<dbReference type="Proteomes" id="UP000053105">
    <property type="component" value="Unassembled WGS sequence"/>
</dbReference>
<feature type="repeat" description="RCC1" evidence="1">
    <location>
        <begin position="211"/>
        <end position="269"/>
    </location>
</feature>
<dbReference type="AlphaFoldDB" id="A0A0M8ZY66"/>
<dbReference type="Pfam" id="PF00415">
    <property type="entry name" value="RCC1"/>
    <property type="match status" value="3"/>
</dbReference>
<dbReference type="InterPro" id="IPR000408">
    <property type="entry name" value="Reg_chr_condens"/>
</dbReference>
<dbReference type="GO" id="GO:0005743">
    <property type="term" value="C:mitochondrial inner membrane"/>
    <property type="evidence" value="ECO:0007669"/>
    <property type="project" value="TreeGrafter"/>
</dbReference>
<protein>
    <submittedName>
        <fullName evidence="2">Williams-Beuren syndrome chromosomal region 16 protein like protein</fullName>
    </submittedName>
</protein>
<feature type="repeat" description="RCC1" evidence="1">
    <location>
        <begin position="273"/>
        <end position="333"/>
    </location>
</feature>
<dbReference type="InterPro" id="IPR009091">
    <property type="entry name" value="RCC1/BLIP-II"/>
</dbReference>
<feature type="repeat" description="RCC1" evidence="1">
    <location>
        <begin position="405"/>
        <end position="457"/>
    </location>
</feature>
<organism evidence="2 3">
    <name type="scientific">Melipona quadrifasciata</name>
    <dbReference type="NCBI Taxonomy" id="166423"/>
    <lineage>
        <taxon>Eukaryota</taxon>
        <taxon>Metazoa</taxon>
        <taxon>Ecdysozoa</taxon>
        <taxon>Arthropoda</taxon>
        <taxon>Hexapoda</taxon>
        <taxon>Insecta</taxon>
        <taxon>Pterygota</taxon>
        <taxon>Neoptera</taxon>
        <taxon>Endopterygota</taxon>
        <taxon>Hymenoptera</taxon>
        <taxon>Apocrita</taxon>
        <taxon>Aculeata</taxon>
        <taxon>Apoidea</taxon>
        <taxon>Anthophila</taxon>
        <taxon>Apidae</taxon>
        <taxon>Melipona</taxon>
    </lineage>
</organism>
<dbReference type="InterPro" id="IPR053035">
    <property type="entry name" value="Mitochondrial_GEF_domain"/>
</dbReference>
<feature type="repeat" description="RCC1" evidence="1">
    <location>
        <begin position="473"/>
        <end position="526"/>
    </location>
</feature>
<proteinExistence type="predicted"/>
<dbReference type="PROSITE" id="PS50012">
    <property type="entry name" value="RCC1_3"/>
    <property type="match status" value="5"/>
</dbReference>
<reference evidence="2 3" key="1">
    <citation type="submission" date="2015-07" db="EMBL/GenBank/DDBJ databases">
        <title>The genome of Melipona quadrifasciata.</title>
        <authorList>
            <person name="Pan H."/>
            <person name="Kapheim K."/>
        </authorList>
    </citation>
    <scope>NUCLEOTIDE SEQUENCE [LARGE SCALE GENOMIC DNA]</scope>
    <source>
        <strain evidence="2">0111107301</strain>
        <tissue evidence="2">Whole body</tissue>
    </source>
</reference>
<dbReference type="GO" id="GO:0005085">
    <property type="term" value="F:guanyl-nucleotide exchange factor activity"/>
    <property type="evidence" value="ECO:0007669"/>
    <property type="project" value="TreeGrafter"/>
</dbReference>
<name>A0A0M8ZY66_9HYME</name>
<keyword evidence="3" id="KW-1185">Reference proteome</keyword>
<dbReference type="GO" id="GO:0019843">
    <property type="term" value="F:rRNA binding"/>
    <property type="evidence" value="ECO:0007669"/>
    <property type="project" value="TreeGrafter"/>
</dbReference>
<dbReference type="PANTHER" id="PTHR46337:SF1">
    <property type="entry name" value="RCC1-LIKE G EXCHANGING FACTOR-LIKE PROTEIN"/>
    <property type="match status" value="1"/>
</dbReference>
<dbReference type="SUPFAM" id="SSF50985">
    <property type="entry name" value="RCC1/BLIP-II"/>
    <property type="match status" value="1"/>
</dbReference>
<accession>A0A0M8ZY66</accession>
<dbReference type="PROSITE" id="PS00626">
    <property type="entry name" value="RCC1_2"/>
    <property type="match status" value="1"/>
</dbReference>
<dbReference type="Gene3D" id="2.130.10.30">
    <property type="entry name" value="Regulator of chromosome condensation 1/beta-lactamase-inhibitor protein II"/>
    <property type="match status" value="3"/>
</dbReference>
<dbReference type="STRING" id="166423.A0A0M8ZY66"/>
<evidence type="ECO:0000313" key="3">
    <source>
        <dbReference type="Proteomes" id="UP000053105"/>
    </source>
</evidence>
<feature type="repeat" description="RCC1" evidence="1">
    <location>
        <begin position="649"/>
        <end position="698"/>
    </location>
</feature>
<evidence type="ECO:0000313" key="2">
    <source>
        <dbReference type="EMBL" id="KOX72476.1"/>
    </source>
</evidence>
<gene>
    <name evidence="2" type="ORF">WN51_01576</name>
</gene>
<dbReference type="PANTHER" id="PTHR46337">
    <property type="entry name" value="RCC1-LIKE G EXCHANGING FACTOR-LIKE PROTEIN"/>
    <property type="match status" value="1"/>
</dbReference>
<dbReference type="EMBL" id="KQ435821">
    <property type="protein sequence ID" value="KOX72476.1"/>
    <property type="molecule type" value="Genomic_DNA"/>
</dbReference>
<dbReference type="GO" id="GO:0070131">
    <property type="term" value="P:positive regulation of mitochondrial translation"/>
    <property type="evidence" value="ECO:0007669"/>
    <property type="project" value="TreeGrafter"/>
</dbReference>
<evidence type="ECO:0000256" key="1">
    <source>
        <dbReference type="PROSITE-ProRule" id="PRU00235"/>
    </source>
</evidence>
<sequence>MSWQNLVAYSEVGLSYWDGSAAGWWVTWNPGRAVAVAGRPVAGPTTESTGVHLPLLNGSVLSIFTTLNLSFLPCECTSRRSASCLALLESKLMMLLSVTDVISRVLILLSFTELLTLLPSEGTIARPYCELVGITGAVLSAALPALKNTSSLENVSSETATSMLNTIKTSLRRSVQQPSRIVQLNKQFEDKTPVSKPLPVFRYSISDEKDHRVYVWGLADHGALGTLKTTMFDKGISYIPKPKRLVFGEKHDVTNITCGYGFTAFAVRSKDKNILYGSGINTDSQLGFNEMDKKFPNGLVTEPRSINLPVKDSSTKVLDMAAGRAHLLVLTNEGLFTLGNNAYGQCGRPIILNENYEKSRVIHHIPNIKEKKIKAITAGQDHSRLQHLRIFPLLLCDSVLLTESGEVYTFGWGADGQTGLAHYRNEYRPSLVKGDLAGQHIIKIACVADCVLALSDIKKTLTQFERYVVTDKGTVFGWGNSEYAQLFVEGENQQVNIATELSALKQLGHIIDIASGGCFCMVLNIYNSLNLLDIGDVYVWGYGILGLGPEVKKVSQPTKIPSVLFGNNAYQKNTKVCVPHITFIRLFVLIVKPRLEDASSTSIMKLSRALDKSSNKYDDEQVSIKLNALTLVIKIFCGMSHLAALTNMGDLYMWGCNKFGSLGLGDLKDQYFPLKVTVGAQVKKVACGIDHTVALCKPFI</sequence>
<dbReference type="OrthoDB" id="70707at2759"/>